<keyword evidence="7" id="KW-0132">Cell division</keyword>
<dbReference type="GO" id="GO:0051301">
    <property type="term" value="P:cell division"/>
    <property type="evidence" value="ECO:0007669"/>
    <property type="project" value="UniProtKB-KW"/>
</dbReference>
<comment type="subcellular location">
    <subcellularLocation>
        <location evidence="1">Nucleus</location>
    </subcellularLocation>
</comment>
<gene>
    <name evidence="7" type="ORF">GBAR_LOCUS26096</name>
</gene>
<evidence type="ECO:0000313" key="8">
    <source>
        <dbReference type="Proteomes" id="UP001174909"/>
    </source>
</evidence>
<feature type="region of interest" description="Disordered" evidence="6">
    <location>
        <begin position="138"/>
        <end position="173"/>
    </location>
</feature>
<accession>A0AA35TFX4</accession>
<dbReference type="GO" id="GO:0003697">
    <property type="term" value="F:single-stranded DNA binding"/>
    <property type="evidence" value="ECO:0007669"/>
    <property type="project" value="TreeGrafter"/>
</dbReference>
<dbReference type="PANTHER" id="PTHR10507:SF0">
    <property type="entry name" value="CELL DIVISION CONTROL PROTEIN 45 HOMOLOG"/>
    <property type="match status" value="1"/>
</dbReference>
<dbReference type="GO" id="GO:0006270">
    <property type="term" value="P:DNA replication initiation"/>
    <property type="evidence" value="ECO:0007669"/>
    <property type="project" value="InterPro"/>
</dbReference>
<dbReference type="EMBL" id="CASHTH010003622">
    <property type="protein sequence ID" value="CAI8047237.1"/>
    <property type="molecule type" value="Genomic_DNA"/>
</dbReference>
<name>A0AA35TFX4_GEOBA</name>
<dbReference type="InterPro" id="IPR003874">
    <property type="entry name" value="CDC45"/>
</dbReference>
<dbReference type="Pfam" id="PF02724">
    <property type="entry name" value="CDC45"/>
    <property type="match status" value="1"/>
</dbReference>
<dbReference type="GO" id="GO:0003682">
    <property type="term" value="F:chromatin binding"/>
    <property type="evidence" value="ECO:0007669"/>
    <property type="project" value="TreeGrafter"/>
</dbReference>
<dbReference type="GO" id="GO:0031261">
    <property type="term" value="C:DNA replication preinitiation complex"/>
    <property type="evidence" value="ECO:0007669"/>
    <property type="project" value="TreeGrafter"/>
</dbReference>
<evidence type="ECO:0000256" key="4">
    <source>
        <dbReference type="ARBA" id="ARBA00023242"/>
    </source>
</evidence>
<feature type="compositionally biased region" description="Acidic residues" evidence="6">
    <location>
        <begin position="138"/>
        <end position="160"/>
    </location>
</feature>
<organism evidence="7 8">
    <name type="scientific">Geodia barretti</name>
    <name type="common">Barrett's horny sponge</name>
    <dbReference type="NCBI Taxonomy" id="519541"/>
    <lineage>
        <taxon>Eukaryota</taxon>
        <taxon>Metazoa</taxon>
        <taxon>Porifera</taxon>
        <taxon>Demospongiae</taxon>
        <taxon>Heteroscleromorpha</taxon>
        <taxon>Tetractinellida</taxon>
        <taxon>Astrophorina</taxon>
        <taxon>Geodiidae</taxon>
        <taxon>Geodia</taxon>
    </lineage>
</organism>
<reference evidence="7" key="1">
    <citation type="submission" date="2023-03" db="EMBL/GenBank/DDBJ databases">
        <authorList>
            <person name="Steffen K."/>
            <person name="Cardenas P."/>
        </authorList>
    </citation>
    <scope>NUCLEOTIDE SEQUENCE</scope>
</reference>
<protein>
    <submittedName>
        <fullName evidence="7">Cell division control protein 45 homolog</fullName>
    </submittedName>
</protein>
<keyword evidence="5" id="KW-0131">Cell cycle</keyword>
<dbReference type="PANTHER" id="PTHR10507">
    <property type="entry name" value="CDC45-RELATED PROTEIN"/>
    <property type="match status" value="1"/>
</dbReference>
<keyword evidence="3" id="KW-0235">DNA replication</keyword>
<evidence type="ECO:0000256" key="1">
    <source>
        <dbReference type="ARBA" id="ARBA00004123"/>
    </source>
</evidence>
<evidence type="ECO:0000256" key="2">
    <source>
        <dbReference type="ARBA" id="ARBA00010727"/>
    </source>
</evidence>
<evidence type="ECO:0000256" key="5">
    <source>
        <dbReference type="ARBA" id="ARBA00023306"/>
    </source>
</evidence>
<comment type="caution">
    <text evidence="7">The sequence shown here is derived from an EMBL/GenBank/DDBJ whole genome shotgun (WGS) entry which is preliminary data.</text>
</comment>
<evidence type="ECO:0000256" key="6">
    <source>
        <dbReference type="SAM" id="MobiDB-lite"/>
    </source>
</evidence>
<dbReference type="AlphaFoldDB" id="A0AA35TFX4"/>
<dbReference type="GO" id="GO:0000727">
    <property type="term" value="P:double-strand break repair via break-induced replication"/>
    <property type="evidence" value="ECO:0007669"/>
    <property type="project" value="TreeGrafter"/>
</dbReference>
<dbReference type="GO" id="GO:0003688">
    <property type="term" value="F:DNA replication origin binding"/>
    <property type="evidence" value="ECO:0007669"/>
    <property type="project" value="TreeGrafter"/>
</dbReference>
<evidence type="ECO:0000256" key="3">
    <source>
        <dbReference type="ARBA" id="ARBA00022705"/>
    </source>
</evidence>
<dbReference type="GO" id="GO:1902977">
    <property type="term" value="P:mitotic DNA replication preinitiation complex assembly"/>
    <property type="evidence" value="ECO:0007669"/>
    <property type="project" value="TreeGrafter"/>
</dbReference>
<keyword evidence="4" id="KW-0539">Nucleus</keyword>
<keyword evidence="8" id="KW-1185">Reference proteome</keyword>
<evidence type="ECO:0000313" key="7">
    <source>
        <dbReference type="EMBL" id="CAI8047237.1"/>
    </source>
</evidence>
<proteinExistence type="inferred from homology"/>
<dbReference type="Proteomes" id="UP001174909">
    <property type="component" value="Unassembled WGS sequence"/>
</dbReference>
<comment type="similarity">
    <text evidence="2">Belongs to the CDC45 family.</text>
</comment>
<sequence>MVVIDRVKEDFYQRISSDHVLVLVYPDVDSLCACKILQTLFKADNTQYTVVCVSGISQLKTAFTTHHDKVRSVVLINCGGGAKLIELLQPEEHICIFVVDSVRPLELDNVYNKGQVHIVLREGEVLEIPDFDDIYDSDQQAEEDGEEEGEEFFSDEEVEDSVTGGKRRRREGEASYEARRKRHLWRRKREEILYKYSEFNYHSTAASLVLYELAWRLTRDNNELLWLAITGLTEQLLHEKTDREMYVTEMHRMQPHVLRLNRSEEETVSAINTMKINFVEELRLDLYRHWTIYDSLCNSCYTACKFKVWSLKGHKNLLEFLADMGLPLVQCKQRFSAMDVQFRENFRSWIDRSAAKFGLDNMAYGSFSAQIGYKIKLSAADMLLSTTALIENPEKSTEEAFLQALDALSWSNVTKILAGIETAKLQQAAIKTHVRNFIDTHQVVCTGPFVYAYVEEGTPNMKYFSRPLTLCKLARFLREAWISSNKRARDYPFILSAPVDLEKGTCLVAGVPCQTEETRRSEFRKAFTQAADRTQANASFDCFDNCVFEMQMEDRGKFFDALTALCTVC</sequence>